<feature type="compositionally biased region" description="Low complexity" evidence="2">
    <location>
        <begin position="84"/>
        <end position="99"/>
    </location>
</feature>
<dbReference type="PANTHER" id="PTHR43591:SF102">
    <property type="entry name" value="S-ADENOSYL-L-METHIONINE-DEPENDENT METHYLTRANSFERASE"/>
    <property type="match status" value="1"/>
</dbReference>
<organism evidence="3 4">
    <name type="scientific">Pleurostoma richardsiae</name>
    <dbReference type="NCBI Taxonomy" id="41990"/>
    <lineage>
        <taxon>Eukaryota</taxon>
        <taxon>Fungi</taxon>
        <taxon>Dikarya</taxon>
        <taxon>Ascomycota</taxon>
        <taxon>Pezizomycotina</taxon>
        <taxon>Sordariomycetes</taxon>
        <taxon>Sordariomycetidae</taxon>
        <taxon>Calosphaeriales</taxon>
        <taxon>Pleurostomataceae</taxon>
        <taxon>Pleurostoma</taxon>
    </lineage>
</organism>
<comment type="similarity">
    <text evidence="1">Belongs to the methyltransferase superfamily. LaeA methyltransferase family.</text>
</comment>
<accession>A0AA38RSC8</accession>
<sequence length="389" mass="43111">MPADSQPHIDKPVEASRQQATPEPGIAGSDLQDPANPPAEPSRETGLTHHESRAPPDNESAGSLDAMAGHSVDLSVDSDRTDVDSSLGDLDTSSTTRSASSSIYEFVEQFGRTYHKYKEGKYYLPNDEQEQNRLDLQHTISRKLLNGKLGLAPAENAHRVLDLGTGTGIWAIDFAEENPGASVLGIDLSPIQPDHLPPNCQFEIDDAEDAWVWSQKFDYVHAKNFIPFIGDIPKLMRNIHDNLNPGGYVEMLEAPMLFRAVDNTLEGTPLLKWNNWMLEGVRRMGRNPLAALQLNKLMAEAGFVNITEKRLAVPINAWAKGAEHKVLGAMEMINLLEVAQGITMTVFTKALGWSEEEVEMLLTDVRNNLKDRSIHAYLPVVCIWAQRSE</sequence>
<proteinExistence type="inferred from homology"/>
<dbReference type="GO" id="GO:0008168">
    <property type="term" value="F:methyltransferase activity"/>
    <property type="evidence" value="ECO:0007669"/>
    <property type="project" value="UniProtKB-KW"/>
</dbReference>
<dbReference type="Pfam" id="PF13489">
    <property type="entry name" value="Methyltransf_23"/>
    <property type="match status" value="1"/>
</dbReference>
<dbReference type="SUPFAM" id="SSF53335">
    <property type="entry name" value="S-adenosyl-L-methionine-dependent methyltransferases"/>
    <property type="match status" value="1"/>
</dbReference>
<evidence type="ECO:0000313" key="4">
    <source>
        <dbReference type="Proteomes" id="UP001174694"/>
    </source>
</evidence>
<dbReference type="CDD" id="cd02440">
    <property type="entry name" value="AdoMet_MTases"/>
    <property type="match status" value="1"/>
</dbReference>
<keyword evidence="3" id="KW-0808">Transferase</keyword>
<dbReference type="Gene3D" id="3.40.50.150">
    <property type="entry name" value="Vaccinia Virus protein VP39"/>
    <property type="match status" value="1"/>
</dbReference>
<dbReference type="InterPro" id="IPR029063">
    <property type="entry name" value="SAM-dependent_MTases_sf"/>
</dbReference>
<dbReference type="GO" id="GO:0032259">
    <property type="term" value="P:methylation"/>
    <property type="evidence" value="ECO:0007669"/>
    <property type="project" value="UniProtKB-KW"/>
</dbReference>
<keyword evidence="3" id="KW-0489">Methyltransferase</keyword>
<evidence type="ECO:0000313" key="3">
    <source>
        <dbReference type="EMBL" id="KAJ9157233.1"/>
    </source>
</evidence>
<comment type="caution">
    <text evidence="3">The sequence shown here is derived from an EMBL/GenBank/DDBJ whole genome shotgun (WGS) entry which is preliminary data.</text>
</comment>
<dbReference type="Proteomes" id="UP001174694">
    <property type="component" value="Unassembled WGS sequence"/>
</dbReference>
<dbReference type="PANTHER" id="PTHR43591">
    <property type="entry name" value="METHYLTRANSFERASE"/>
    <property type="match status" value="1"/>
</dbReference>
<protein>
    <submittedName>
        <fullName evidence="3">Methyltransferase domain-containing protein</fullName>
    </submittedName>
</protein>
<evidence type="ECO:0000256" key="1">
    <source>
        <dbReference type="ARBA" id="ARBA00038158"/>
    </source>
</evidence>
<gene>
    <name evidence="3" type="ORF">NKR23_g177</name>
</gene>
<reference evidence="3" key="1">
    <citation type="submission" date="2022-07" db="EMBL/GenBank/DDBJ databases">
        <title>Fungi with potential for degradation of polypropylene.</title>
        <authorList>
            <person name="Gostincar C."/>
        </authorList>
    </citation>
    <scope>NUCLEOTIDE SEQUENCE</scope>
    <source>
        <strain evidence="3">EXF-13308</strain>
    </source>
</reference>
<dbReference type="AlphaFoldDB" id="A0AA38RSC8"/>
<dbReference type="EMBL" id="JANBVO010000001">
    <property type="protein sequence ID" value="KAJ9157233.1"/>
    <property type="molecule type" value="Genomic_DNA"/>
</dbReference>
<keyword evidence="4" id="KW-1185">Reference proteome</keyword>
<name>A0AA38RSC8_9PEZI</name>
<evidence type="ECO:0000256" key="2">
    <source>
        <dbReference type="SAM" id="MobiDB-lite"/>
    </source>
</evidence>
<feature type="region of interest" description="Disordered" evidence="2">
    <location>
        <begin position="1"/>
        <end position="99"/>
    </location>
</feature>
<feature type="compositionally biased region" description="Basic and acidic residues" evidence="2">
    <location>
        <begin position="41"/>
        <end position="56"/>
    </location>
</feature>